<evidence type="ECO:0000256" key="16">
    <source>
        <dbReference type="ARBA" id="ARBA00049229"/>
    </source>
</evidence>
<dbReference type="AlphaFoldDB" id="I0ESM2"/>
<feature type="modified residue" description="N6-(pyridoxal phosphate)lysine" evidence="17">
    <location>
        <position position="185"/>
    </location>
</feature>
<dbReference type="EMBL" id="CP003481">
    <property type="protein sequence ID" value="AFI05941.1"/>
    <property type="molecule type" value="Genomic_DNA"/>
</dbReference>
<name>I0ESM2_HELCM</name>
<evidence type="ECO:0000256" key="5">
    <source>
        <dbReference type="ARBA" id="ARBA00005072"/>
    </source>
</evidence>
<dbReference type="PANTHER" id="PTHR42825">
    <property type="entry name" value="AMINO ACID AMINOTRANSFERASE"/>
    <property type="match status" value="1"/>
</dbReference>
<dbReference type="STRING" id="1163745.HCD_04675"/>
<dbReference type="EC" id="2.6.1.42" evidence="7 20"/>
<evidence type="ECO:0000256" key="20">
    <source>
        <dbReference type="RuleBase" id="RU004517"/>
    </source>
</evidence>
<comment type="similarity">
    <text evidence="6 18">Belongs to the class-IV pyridoxal-phosphate-dependent aminotransferase family.</text>
</comment>
<keyword evidence="22" id="KW-1185">Reference proteome</keyword>
<evidence type="ECO:0000313" key="22">
    <source>
        <dbReference type="Proteomes" id="UP000005013"/>
    </source>
</evidence>
<dbReference type="UniPathway" id="UPA00047">
    <property type="reaction ID" value="UER00058"/>
</dbReference>
<proteinExistence type="inferred from homology"/>
<dbReference type="InterPro" id="IPR043131">
    <property type="entry name" value="BCAT-like_N"/>
</dbReference>
<accession>I0ESM2</accession>
<evidence type="ECO:0000256" key="4">
    <source>
        <dbReference type="ARBA" id="ARBA00004931"/>
    </source>
</evidence>
<dbReference type="InterPro" id="IPR033939">
    <property type="entry name" value="BCAT_family"/>
</dbReference>
<comment type="pathway">
    <text evidence="5">Amino-acid biosynthesis; L-leucine biosynthesis; L-leucine from 3-methyl-2-oxobutanoate: step 4/4.</text>
</comment>
<evidence type="ECO:0000256" key="8">
    <source>
        <dbReference type="ARBA" id="ARBA00018179"/>
    </source>
</evidence>
<dbReference type="InterPro" id="IPR036038">
    <property type="entry name" value="Aminotransferase-like"/>
</dbReference>
<evidence type="ECO:0000313" key="21">
    <source>
        <dbReference type="EMBL" id="AFI05941.1"/>
    </source>
</evidence>
<dbReference type="PROSITE" id="PS00770">
    <property type="entry name" value="AA_TRANSFER_CLASS_4"/>
    <property type="match status" value="1"/>
</dbReference>
<dbReference type="PATRIC" id="fig|1163745.3.peg.984"/>
<evidence type="ECO:0000256" key="12">
    <source>
        <dbReference type="ARBA" id="ARBA00022898"/>
    </source>
</evidence>
<comment type="cofactor">
    <cofactor evidence="1 19">
        <name>pyridoxal 5'-phosphate</name>
        <dbReference type="ChEBI" id="CHEBI:597326"/>
    </cofactor>
</comment>
<dbReference type="eggNOG" id="COG0115">
    <property type="taxonomic scope" value="Bacteria"/>
</dbReference>
<dbReference type="GO" id="GO:0009098">
    <property type="term" value="P:L-leucine biosynthetic process"/>
    <property type="evidence" value="ECO:0007669"/>
    <property type="project" value="UniProtKB-UniPathway"/>
</dbReference>
<dbReference type="Gene3D" id="3.20.10.10">
    <property type="entry name" value="D-amino Acid Aminotransferase, subunit A, domain 2"/>
    <property type="match status" value="1"/>
</dbReference>
<comment type="pathway">
    <text evidence="3">Amino-acid biosynthesis; L-isoleucine biosynthesis; L-isoleucine from 2-oxobutanoate: step 4/4.</text>
</comment>
<dbReference type="GO" id="GO:0052654">
    <property type="term" value="F:L-leucine-2-oxoglutarate transaminase activity"/>
    <property type="evidence" value="ECO:0007669"/>
    <property type="project" value="RHEA"/>
</dbReference>
<organism evidence="21 22">
    <name type="scientific">Helicobacter cetorum (strain ATCC BAA-540 / CCUG 52418 / MIT 99-5656)</name>
    <dbReference type="NCBI Taxonomy" id="1163745"/>
    <lineage>
        <taxon>Bacteria</taxon>
        <taxon>Pseudomonadati</taxon>
        <taxon>Campylobacterota</taxon>
        <taxon>Epsilonproteobacteria</taxon>
        <taxon>Campylobacterales</taxon>
        <taxon>Helicobacteraceae</taxon>
        <taxon>Helicobacter</taxon>
    </lineage>
</organism>
<comment type="function">
    <text evidence="2">Acts on leucine, isoleucine and valine.</text>
</comment>
<comment type="catalytic activity">
    <reaction evidence="15 20">
        <text>L-isoleucine + 2-oxoglutarate = (S)-3-methyl-2-oxopentanoate + L-glutamate</text>
        <dbReference type="Rhea" id="RHEA:24801"/>
        <dbReference type="ChEBI" id="CHEBI:16810"/>
        <dbReference type="ChEBI" id="CHEBI:29985"/>
        <dbReference type="ChEBI" id="CHEBI:35146"/>
        <dbReference type="ChEBI" id="CHEBI:58045"/>
        <dbReference type="EC" id="2.6.1.42"/>
    </reaction>
</comment>
<comment type="pathway">
    <text evidence="4">Amino-acid biosynthesis; L-valine biosynthesis; L-valine from pyruvate: step 4/4.</text>
</comment>
<keyword evidence="11 20" id="KW-0808">Transferase</keyword>
<dbReference type="GO" id="GO:0052656">
    <property type="term" value="F:L-isoleucine-2-oxoglutarate transaminase activity"/>
    <property type="evidence" value="ECO:0007669"/>
    <property type="project" value="RHEA"/>
</dbReference>
<comment type="catalytic activity">
    <reaction evidence="16 20">
        <text>L-leucine + 2-oxoglutarate = 4-methyl-2-oxopentanoate + L-glutamate</text>
        <dbReference type="Rhea" id="RHEA:18321"/>
        <dbReference type="ChEBI" id="CHEBI:16810"/>
        <dbReference type="ChEBI" id="CHEBI:17865"/>
        <dbReference type="ChEBI" id="CHEBI:29985"/>
        <dbReference type="ChEBI" id="CHEBI:57427"/>
        <dbReference type="EC" id="2.6.1.42"/>
    </reaction>
</comment>
<dbReference type="UniPathway" id="UPA00049">
    <property type="reaction ID" value="UER00062"/>
</dbReference>
<keyword evidence="13 20" id="KW-0100">Branched-chain amino acid biosynthesis</keyword>
<dbReference type="CDD" id="cd01557">
    <property type="entry name" value="BCAT_beta_family"/>
    <property type="match status" value="1"/>
</dbReference>
<evidence type="ECO:0000256" key="17">
    <source>
        <dbReference type="PIRSR" id="PIRSR006468-1"/>
    </source>
</evidence>
<dbReference type="NCBIfam" id="NF009897">
    <property type="entry name" value="PRK13357.1"/>
    <property type="match status" value="1"/>
</dbReference>
<evidence type="ECO:0000256" key="15">
    <source>
        <dbReference type="ARBA" id="ARBA00048798"/>
    </source>
</evidence>
<evidence type="ECO:0000256" key="3">
    <source>
        <dbReference type="ARBA" id="ARBA00004824"/>
    </source>
</evidence>
<evidence type="ECO:0000256" key="14">
    <source>
        <dbReference type="ARBA" id="ARBA00048212"/>
    </source>
</evidence>
<sequence>MIENLDWEHLGFNYIKTDFRFVAIYKNGSWSKGELVSENILQLSEASPVLHYGQACFEGLKAYRSKDNKALLFRPLENAKRLQDSCERLVMPKVSEELFLKACAQVVQANIKFLAPYRSGASLYLRPFVIGIGDNLGVKPASEYLFSVFCVPVGAYFKGGIEKNGARFISTTFDRAAPKGTGGVKVGGNYAASLLAHQKAIEQGYDDCIYLDPITHSKIEEVGAANFFGITQDNCFVTPHSPSILPSITRKSLMVLAKEFLNLEVKERDIFIDELSGFKEAGACGTAAVITPIREIRHNEKTYHFETPGKVTKQLYDLLLNIQQGEQKAPKDWVLEIPLNG</sequence>
<dbReference type="Gene3D" id="3.30.470.10">
    <property type="match status" value="1"/>
</dbReference>
<dbReference type="RefSeq" id="WP_014659448.1">
    <property type="nucleotide sequence ID" value="NC_017735.1"/>
</dbReference>
<dbReference type="UniPathway" id="UPA00048">
    <property type="reaction ID" value="UER00073"/>
</dbReference>
<dbReference type="Pfam" id="PF01063">
    <property type="entry name" value="Aminotran_4"/>
    <property type="match status" value="1"/>
</dbReference>
<evidence type="ECO:0000256" key="13">
    <source>
        <dbReference type="ARBA" id="ARBA00023304"/>
    </source>
</evidence>
<dbReference type="OrthoDB" id="9804984at2"/>
<dbReference type="InterPro" id="IPR001544">
    <property type="entry name" value="Aminotrans_IV"/>
</dbReference>
<comment type="catalytic activity">
    <reaction evidence="14 20">
        <text>L-valine + 2-oxoglutarate = 3-methyl-2-oxobutanoate + L-glutamate</text>
        <dbReference type="Rhea" id="RHEA:24813"/>
        <dbReference type="ChEBI" id="CHEBI:11851"/>
        <dbReference type="ChEBI" id="CHEBI:16810"/>
        <dbReference type="ChEBI" id="CHEBI:29985"/>
        <dbReference type="ChEBI" id="CHEBI:57762"/>
        <dbReference type="EC" id="2.6.1.42"/>
    </reaction>
</comment>
<dbReference type="HOGENOM" id="CLU_031922_1_0_7"/>
<evidence type="ECO:0000256" key="9">
    <source>
        <dbReference type="ARBA" id="ARBA00022576"/>
    </source>
</evidence>
<dbReference type="GO" id="GO:0009097">
    <property type="term" value="P:isoleucine biosynthetic process"/>
    <property type="evidence" value="ECO:0007669"/>
    <property type="project" value="UniProtKB-UniPathway"/>
</dbReference>
<dbReference type="FunFam" id="3.30.470.10:FF:000004">
    <property type="entry name" value="Branched-chain-amino-acid aminotransferase"/>
    <property type="match status" value="1"/>
</dbReference>
<dbReference type="InterPro" id="IPR005786">
    <property type="entry name" value="B_amino_transII"/>
</dbReference>
<dbReference type="PANTHER" id="PTHR42825:SF2">
    <property type="entry name" value="BRANCHED-CHAIN-AMINO-ACID AMINOTRANSFERASE 3, CHLOROPLASTIC-RELATED"/>
    <property type="match status" value="1"/>
</dbReference>
<dbReference type="KEGG" id="hcm:HCD_04675"/>
<evidence type="ECO:0000256" key="6">
    <source>
        <dbReference type="ARBA" id="ARBA00009320"/>
    </source>
</evidence>
<dbReference type="InterPro" id="IPR018300">
    <property type="entry name" value="Aminotrans_IV_CS"/>
</dbReference>
<evidence type="ECO:0000256" key="11">
    <source>
        <dbReference type="ARBA" id="ARBA00022679"/>
    </source>
</evidence>
<dbReference type="Proteomes" id="UP000005013">
    <property type="component" value="Chromosome"/>
</dbReference>
<evidence type="ECO:0000256" key="1">
    <source>
        <dbReference type="ARBA" id="ARBA00001933"/>
    </source>
</evidence>
<keyword evidence="12 19" id="KW-0663">Pyridoxal phosphate</keyword>
<evidence type="ECO:0000256" key="19">
    <source>
        <dbReference type="RuleBase" id="RU004516"/>
    </source>
</evidence>
<reference evidence="21 22" key="1">
    <citation type="journal article" date="2013" name="PLoS ONE">
        <title>Sequence Divergence and Conservation in Genomes ofHelicobacter cetorum Strains from a Dolphin and a Whale.</title>
        <authorList>
            <person name="Kersulyte D."/>
            <person name="Rossi M."/>
            <person name="Berg D.E."/>
        </authorList>
    </citation>
    <scope>NUCLEOTIDE SEQUENCE [LARGE SCALE GENOMIC DNA]</scope>
    <source>
        <strain evidence="21 22">MIT 99-5656</strain>
    </source>
</reference>
<dbReference type="PIRSF" id="PIRSF006468">
    <property type="entry name" value="BCAT1"/>
    <property type="match status" value="1"/>
</dbReference>
<dbReference type="InterPro" id="IPR043132">
    <property type="entry name" value="BCAT-like_C"/>
</dbReference>
<dbReference type="GO" id="GO:0052655">
    <property type="term" value="F:L-valine-2-oxoglutarate transaminase activity"/>
    <property type="evidence" value="ECO:0007669"/>
    <property type="project" value="RHEA"/>
</dbReference>
<evidence type="ECO:0000256" key="18">
    <source>
        <dbReference type="RuleBase" id="RU004106"/>
    </source>
</evidence>
<evidence type="ECO:0000256" key="10">
    <source>
        <dbReference type="ARBA" id="ARBA00022605"/>
    </source>
</evidence>
<keyword evidence="9 20" id="KW-0032">Aminotransferase</keyword>
<dbReference type="SUPFAM" id="SSF56752">
    <property type="entry name" value="D-aminoacid aminotransferase-like PLP-dependent enzymes"/>
    <property type="match status" value="1"/>
</dbReference>
<keyword evidence="10 20" id="KW-0028">Amino-acid biosynthesis</keyword>
<protein>
    <recommendedName>
        <fullName evidence="8 20">Branched-chain-amino-acid aminotransferase</fullName>
        <ecNumber evidence="7 20">2.6.1.42</ecNumber>
    </recommendedName>
</protein>
<gene>
    <name evidence="21" type="ordered locus">HCD_04675</name>
</gene>
<dbReference type="NCBIfam" id="TIGR01123">
    <property type="entry name" value="ilvE_II"/>
    <property type="match status" value="1"/>
</dbReference>
<dbReference type="FunFam" id="3.20.10.10:FF:000006">
    <property type="entry name" value="Branched-chain amino acid aminotransferase"/>
    <property type="match status" value="1"/>
</dbReference>
<evidence type="ECO:0000256" key="7">
    <source>
        <dbReference type="ARBA" id="ARBA00013053"/>
    </source>
</evidence>
<evidence type="ECO:0000256" key="2">
    <source>
        <dbReference type="ARBA" id="ARBA00003109"/>
    </source>
</evidence>
<dbReference type="GO" id="GO:0009099">
    <property type="term" value="P:L-valine biosynthetic process"/>
    <property type="evidence" value="ECO:0007669"/>
    <property type="project" value="UniProtKB-UniPathway"/>
</dbReference>